<keyword evidence="1" id="KW-1133">Transmembrane helix</keyword>
<feature type="transmembrane region" description="Helical" evidence="1">
    <location>
        <begin position="47"/>
        <end position="65"/>
    </location>
</feature>
<feature type="transmembrane region" description="Helical" evidence="1">
    <location>
        <begin position="12"/>
        <end position="35"/>
    </location>
</feature>
<keyword evidence="1" id="KW-0472">Membrane</keyword>
<evidence type="ECO:0000313" key="2">
    <source>
        <dbReference type="EMBL" id="MFD1946439.1"/>
    </source>
</evidence>
<reference evidence="3" key="1">
    <citation type="journal article" date="2019" name="Int. J. Syst. Evol. Microbiol.">
        <title>The Global Catalogue of Microorganisms (GCM) 10K type strain sequencing project: providing services to taxonomists for standard genome sequencing and annotation.</title>
        <authorList>
            <consortium name="The Broad Institute Genomics Platform"/>
            <consortium name="The Broad Institute Genome Sequencing Center for Infectious Disease"/>
            <person name="Wu L."/>
            <person name="Ma J."/>
        </authorList>
    </citation>
    <scope>NUCLEOTIDE SEQUENCE [LARGE SCALE GENOMIC DNA]</scope>
    <source>
        <strain evidence="3">CGMCC 1.12477</strain>
    </source>
</reference>
<comment type="caution">
    <text evidence="2">The sequence shown here is derived from an EMBL/GenBank/DDBJ whole genome shotgun (WGS) entry which is preliminary data.</text>
</comment>
<evidence type="ECO:0000256" key="1">
    <source>
        <dbReference type="SAM" id="Phobius"/>
    </source>
</evidence>
<dbReference type="EMBL" id="JBHUGD010000003">
    <property type="protein sequence ID" value="MFD1946439.1"/>
    <property type="molecule type" value="Genomic_DNA"/>
</dbReference>
<dbReference type="RefSeq" id="WP_343916594.1">
    <property type="nucleotide sequence ID" value="NZ_BAAAJT010000002.1"/>
</dbReference>
<proteinExistence type="predicted"/>
<dbReference type="Pfam" id="PF10724">
    <property type="entry name" value="DUF2516"/>
    <property type="match status" value="1"/>
</dbReference>
<gene>
    <name evidence="2" type="ORF">ACFSDE_06515</name>
</gene>
<dbReference type="Proteomes" id="UP001597351">
    <property type="component" value="Unassembled WGS sequence"/>
</dbReference>
<dbReference type="InterPro" id="IPR019662">
    <property type="entry name" value="DUF2516"/>
</dbReference>
<evidence type="ECO:0000313" key="3">
    <source>
        <dbReference type="Proteomes" id="UP001597351"/>
    </source>
</evidence>
<sequence length="96" mass="10522">MPNVFQIEGTIMLVVSLIVMAVKIFSLVTALMFSPEHYRAADKLTKQAWVAILGLGVLAAILMPYSPLGLLNLAFLIAAFVYLADVRPALKGLYQR</sequence>
<protein>
    <submittedName>
        <fullName evidence="2">DUF2516 family protein</fullName>
    </submittedName>
</protein>
<organism evidence="2 3">
    <name type="scientific">Nocardioides aestuarii</name>
    <dbReference type="NCBI Taxonomy" id="252231"/>
    <lineage>
        <taxon>Bacteria</taxon>
        <taxon>Bacillati</taxon>
        <taxon>Actinomycetota</taxon>
        <taxon>Actinomycetes</taxon>
        <taxon>Propionibacteriales</taxon>
        <taxon>Nocardioidaceae</taxon>
        <taxon>Nocardioides</taxon>
    </lineage>
</organism>
<keyword evidence="1" id="KW-0812">Transmembrane</keyword>
<name>A0ABW4TIF5_9ACTN</name>
<keyword evidence="3" id="KW-1185">Reference proteome</keyword>
<accession>A0ABW4TIF5</accession>